<dbReference type="GO" id="GO:0008270">
    <property type="term" value="F:zinc ion binding"/>
    <property type="evidence" value="ECO:0007669"/>
    <property type="project" value="UniProtKB-KW"/>
</dbReference>
<feature type="domain" description="Zinc finger PMZ-type" evidence="5">
    <location>
        <begin position="7"/>
        <end position="34"/>
    </location>
</feature>
<dbReference type="InterPro" id="IPR006564">
    <property type="entry name" value="Znf_PMZ"/>
</dbReference>
<name>A0A444WWP6_ARAHY</name>
<comment type="caution">
    <text evidence="6">The sequence shown here is derived from an EMBL/GenBank/DDBJ whole genome shotgun (WGS) entry which is preliminary data.</text>
</comment>
<dbReference type="Proteomes" id="UP000289738">
    <property type="component" value="Chromosome B10"/>
</dbReference>
<gene>
    <name evidence="6" type="ORF">Ahy_B10g100435</name>
</gene>
<evidence type="ECO:0000256" key="2">
    <source>
        <dbReference type="ARBA" id="ARBA00022771"/>
    </source>
</evidence>
<organism evidence="6 7">
    <name type="scientific">Arachis hypogaea</name>
    <name type="common">Peanut</name>
    <dbReference type="NCBI Taxonomy" id="3818"/>
    <lineage>
        <taxon>Eukaryota</taxon>
        <taxon>Viridiplantae</taxon>
        <taxon>Streptophyta</taxon>
        <taxon>Embryophyta</taxon>
        <taxon>Tracheophyta</taxon>
        <taxon>Spermatophyta</taxon>
        <taxon>Magnoliopsida</taxon>
        <taxon>eudicotyledons</taxon>
        <taxon>Gunneridae</taxon>
        <taxon>Pentapetalae</taxon>
        <taxon>rosids</taxon>
        <taxon>fabids</taxon>
        <taxon>Fabales</taxon>
        <taxon>Fabaceae</taxon>
        <taxon>Papilionoideae</taxon>
        <taxon>50 kb inversion clade</taxon>
        <taxon>dalbergioids sensu lato</taxon>
        <taxon>Dalbergieae</taxon>
        <taxon>Pterocarpus clade</taxon>
        <taxon>Arachis</taxon>
    </lineage>
</organism>
<dbReference type="EMBL" id="SDMP01000020">
    <property type="protein sequence ID" value="RYQ81833.1"/>
    <property type="molecule type" value="Genomic_DNA"/>
</dbReference>
<feature type="region of interest" description="Disordered" evidence="4">
    <location>
        <begin position="81"/>
        <end position="139"/>
    </location>
</feature>
<dbReference type="Pfam" id="PF04434">
    <property type="entry name" value="SWIM"/>
    <property type="match status" value="1"/>
</dbReference>
<keyword evidence="2" id="KW-0863">Zinc-finger</keyword>
<keyword evidence="3" id="KW-0862">Zinc</keyword>
<evidence type="ECO:0000313" key="7">
    <source>
        <dbReference type="Proteomes" id="UP000289738"/>
    </source>
</evidence>
<feature type="region of interest" description="Disordered" evidence="4">
    <location>
        <begin position="160"/>
        <end position="289"/>
    </location>
</feature>
<proteinExistence type="predicted"/>
<dbReference type="SMART" id="SM00575">
    <property type="entry name" value="ZnF_PMZ"/>
    <property type="match status" value="1"/>
</dbReference>
<evidence type="ECO:0000256" key="1">
    <source>
        <dbReference type="ARBA" id="ARBA00022723"/>
    </source>
</evidence>
<evidence type="ECO:0000256" key="4">
    <source>
        <dbReference type="SAM" id="MobiDB-lite"/>
    </source>
</evidence>
<evidence type="ECO:0000256" key="3">
    <source>
        <dbReference type="ARBA" id="ARBA00022833"/>
    </source>
</evidence>
<evidence type="ECO:0000259" key="5">
    <source>
        <dbReference type="SMART" id="SM00575"/>
    </source>
</evidence>
<evidence type="ECO:0000313" key="6">
    <source>
        <dbReference type="EMBL" id="RYQ81833.1"/>
    </source>
</evidence>
<feature type="compositionally biased region" description="Basic residues" evidence="4">
    <location>
        <begin position="81"/>
        <end position="90"/>
    </location>
</feature>
<accession>A0A444WWP6</accession>
<dbReference type="InterPro" id="IPR007527">
    <property type="entry name" value="Znf_SWIM"/>
</dbReference>
<keyword evidence="1" id="KW-0479">Metal-binding</keyword>
<feature type="compositionally biased region" description="Low complexity" evidence="4">
    <location>
        <begin position="220"/>
        <end position="238"/>
    </location>
</feature>
<sequence>MVDIGKRTCSCRFWKLIGLPCRHACDPLAYQNRRPEEHAHNWLSMGAYNSTYQFVIQPVPSQEYWQHVDLPPILHPVYKKQIGRPKLKRDKKNDVPKEPTSDPHRAPRNRSCSKKKEAMAGSAGGQSSSQHPAVDDEEEAARLEEIHMCLLLQETTLVPQPFPNPVMSPSLRPPTAKRPQKKKKNLRRPPPTSQQPPSALASVRPTTPITTSPSPPASDVPPTVTPQTMQTASQSTTSRFMDFMPTPAVRGSSSSRWPQPAFRPPAKKGSTTAHLKEGSSGSSNSTPNP</sequence>
<feature type="compositionally biased region" description="Low complexity" evidence="4">
    <location>
        <begin position="278"/>
        <end position="289"/>
    </location>
</feature>
<feature type="compositionally biased region" description="Basic and acidic residues" evidence="4">
    <location>
        <begin position="91"/>
        <end position="105"/>
    </location>
</feature>
<feature type="compositionally biased region" description="Low complexity" evidence="4">
    <location>
        <begin position="195"/>
        <end position="212"/>
    </location>
</feature>
<feature type="compositionally biased region" description="Basic residues" evidence="4">
    <location>
        <begin position="178"/>
        <end position="187"/>
    </location>
</feature>
<reference evidence="6 7" key="1">
    <citation type="submission" date="2019-01" db="EMBL/GenBank/DDBJ databases">
        <title>Sequencing of cultivated peanut Arachis hypogaea provides insights into genome evolution and oil improvement.</title>
        <authorList>
            <person name="Chen X."/>
        </authorList>
    </citation>
    <scope>NUCLEOTIDE SEQUENCE [LARGE SCALE GENOMIC DNA]</scope>
    <source>
        <strain evidence="7">cv. Fuhuasheng</strain>
        <tissue evidence="6">Leaves</tissue>
    </source>
</reference>
<keyword evidence="7" id="KW-1185">Reference proteome</keyword>
<dbReference type="STRING" id="3818.A0A444WWP6"/>
<dbReference type="AlphaFoldDB" id="A0A444WWP6"/>
<protein>
    <recommendedName>
        <fullName evidence="5">Zinc finger PMZ-type domain-containing protein</fullName>
    </recommendedName>
</protein>